<reference evidence="2 3" key="1">
    <citation type="journal article" date="2024" name="G3 (Bethesda)">
        <title>Genome assembly of Hibiscus sabdariffa L. provides insights into metabolisms of medicinal natural products.</title>
        <authorList>
            <person name="Kim T."/>
        </authorList>
    </citation>
    <scope>NUCLEOTIDE SEQUENCE [LARGE SCALE GENOMIC DNA]</scope>
    <source>
        <strain evidence="2">TK-2024</strain>
        <tissue evidence="2">Old leaves</tissue>
    </source>
</reference>
<evidence type="ECO:0000313" key="3">
    <source>
        <dbReference type="Proteomes" id="UP001396334"/>
    </source>
</evidence>
<name>A0ABR2SAR6_9ROSI</name>
<dbReference type="Proteomes" id="UP001396334">
    <property type="component" value="Unassembled WGS sequence"/>
</dbReference>
<protein>
    <submittedName>
        <fullName evidence="2">Uncharacterized protein</fullName>
    </submittedName>
</protein>
<dbReference type="EMBL" id="JBBPBN010000015">
    <property type="protein sequence ID" value="KAK9022288.1"/>
    <property type="molecule type" value="Genomic_DNA"/>
</dbReference>
<evidence type="ECO:0000313" key="2">
    <source>
        <dbReference type="EMBL" id="KAK9022288.1"/>
    </source>
</evidence>
<keyword evidence="3" id="KW-1185">Reference proteome</keyword>
<proteinExistence type="predicted"/>
<feature type="compositionally biased region" description="Polar residues" evidence="1">
    <location>
        <begin position="17"/>
        <end position="33"/>
    </location>
</feature>
<evidence type="ECO:0000256" key="1">
    <source>
        <dbReference type="SAM" id="MobiDB-lite"/>
    </source>
</evidence>
<accession>A0ABR2SAR6</accession>
<feature type="region of interest" description="Disordered" evidence="1">
    <location>
        <begin position="1"/>
        <end position="33"/>
    </location>
</feature>
<organism evidence="2 3">
    <name type="scientific">Hibiscus sabdariffa</name>
    <name type="common">roselle</name>
    <dbReference type="NCBI Taxonomy" id="183260"/>
    <lineage>
        <taxon>Eukaryota</taxon>
        <taxon>Viridiplantae</taxon>
        <taxon>Streptophyta</taxon>
        <taxon>Embryophyta</taxon>
        <taxon>Tracheophyta</taxon>
        <taxon>Spermatophyta</taxon>
        <taxon>Magnoliopsida</taxon>
        <taxon>eudicotyledons</taxon>
        <taxon>Gunneridae</taxon>
        <taxon>Pentapetalae</taxon>
        <taxon>rosids</taxon>
        <taxon>malvids</taxon>
        <taxon>Malvales</taxon>
        <taxon>Malvaceae</taxon>
        <taxon>Malvoideae</taxon>
        <taxon>Hibiscus</taxon>
    </lineage>
</organism>
<gene>
    <name evidence="2" type="ORF">V6N11_002566</name>
</gene>
<sequence>MANRNSSSALIPFTKQFPIQNPRQTSPQPSGTTSKILSLICTKKFPAAEAAPYVPIRQFRTPCHGIAPPVTIRIAVPVFSAPPRPPALQ</sequence>
<comment type="caution">
    <text evidence="2">The sequence shown here is derived from an EMBL/GenBank/DDBJ whole genome shotgun (WGS) entry which is preliminary data.</text>
</comment>